<evidence type="ECO:0000313" key="3">
    <source>
        <dbReference type="Proteomes" id="UP000707451"/>
    </source>
</evidence>
<dbReference type="Proteomes" id="UP000707451">
    <property type="component" value="Unassembled WGS sequence"/>
</dbReference>
<keyword evidence="3" id="KW-1185">Reference proteome</keyword>
<reference evidence="2" key="1">
    <citation type="submission" date="2021-06" db="EMBL/GenBank/DDBJ databases">
        <title>Genome Sequence of Mortierella hyaline Strain SCG-10, a Cold-Adapted, Nitrate-Reducing Fungus Isolated from Soil in Minnesota, USA.</title>
        <authorList>
            <person name="Aldossari N."/>
        </authorList>
    </citation>
    <scope>NUCLEOTIDE SEQUENCE</scope>
    <source>
        <strain evidence="2">SCG-10</strain>
    </source>
</reference>
<gene>
    <name evidence="2" type="ORF">KI688_006704</name>
</gene>
<comment type="caution">
    <text evidence="2">The sequence shown here is derived from an EMBL/GenBank/DDBJ whole genome shotgun (WGS) entry which is preliminary data.</text>
</comment>
<evidence type="ECO:0000256" key="1">
    <source>
        <dbReference type="SAM" id="MobiDB-lite"/>
    </source>
</evidence>
<dbReference type="AlphaFoldDB" id="A0A9P7XJ09"/>
<feature type="region of interest" description="Disordered" evidence="1">
    <location>
        <begin position="1"/>
        <end position="21"/>
    </location>
</feature>
<dbReference type="OrthoDB" id="5873279at2759"/>
<evidence type="ECO:0008006" key="4">
    <source>
        <dbReference type="Google" id="ProtNLM"/>
    </source>
</evidence>
<feature type="compositionally biased region" description="Polar residues" evidence="1">
    <location>
        <begin position="1"/>
        <end position="16"/>
    </location>
</feature>
<protein>
    <recommendedName>
        <fullName evidence="4">AMP-activated protein kinase glycogen-binding domain-containing protein</fullName>
    </recommendedName>
</protein>
<dbReference type="EMBL" id="JAHRHY010000021">
    <property type="protein sequence ID" value="KAG9061986.1"/>
    <property type="molecule type" value="Genomic_DNA"/>
</dbReference>
<accession>A0A9P7XJ09</accession>
<name>A0A9P7XJ09_9FUNG</name>
<sequence>MMTSSPNIAQPSSSRAAATVHRPSGPTLQWYADPYEYPSTTSCIKISLNPKASFRFLCLRFSVQVRGSFDDWQRDTPLLVKNEQEGRFKAEILVDLERLPEAYQEETYSSAGGDGEAVAAKSDADGELPPGAKLRHKLIYKFVLDGHQWVTEAGQSLERLQHRPSPPLTSRMTHPHTVLHSPATVPSFVRVQVSTPARHELWRSESRLYGAGCSPDDGALDFGATTARDDDVGVVN</sequence>
<dbReference type="Gene3D" id="2.60.40.10">
    <property type="entry name" value="Immunoglobulins"/>
    <property type="match status" value="1"/>
</dbReference>
<proteinExistence type="predicted"/>
<dbReference type="InterPro" id="IPR013783">
    <property type="entry name" value="Ig-like_fold"/>
</dbReference>
<organism evidence="2 3">
    <name type="scientific">Linnemannia hyalina</name>
    <dbReference type="NCBI Taxonomy" id="64524"/>
    <lineage>
        <taxon>Eukaryota</taxon>
        <taxon>Fungi</taxon>
        <taxon>Fungi incertae sedis</taxon>
        <taxon>Mucoromycota</taxon>
        <taxon>Mortierellomycotina</taxon>
        <taxon>Mortierellomycetes</taxon>
        <taxon>Mortierellales</taxon>
        <taxon>Mortierellaceae</taxon>
        <taxon>Linnemannia</taxon>
    </lineage>
</organism>
<evidence type="ECO:0000313" key="2">
    <source>
        <dbReference type="EMBL" id="KAG9061986.1"/>
    </source>
</evidence>